<protein>
    <submittedName>
        <fullName evidence="2">Uncharacterized protein</fullName>
    </submittedName>
</protein>
<gene>
    <name evidence="2" type="ORF">RU92_GL001408</name>
</gene>
<reference evidence="2 3" key="1">
    <citation type="submission" date="2014-12" db="EMBL/GenBank/DDBJ databases">
        <title>Draft genome sequences of 10 type strains of Lactococcus.</title>
        <authorList>
            <person name="Sun Z."/>
            <person name="Zhong Z."/>
            <person name="Liu W."/>
            <person name="Zhang W."/>
            <person name="Zhang H."/>
        </authorList>
    </citation>
    <scope>NUCLEOTIDE SEQUENCE [LARGE SCALE GENOMIC DNA]</scope>
    <source>
        <strain evidence="2 3">DSM 21502</strain>
    </source>
</reference>
<evidence type="ECO:0000313" key="3">
    <source>
        <dbReference type="Proteomes" id="UP000218711"/>
    </source>
</evidence>
<dbReference type="Proteomes" id="UP000218711">
    <property type="component" value="Unassembled WGS sequence"/>
</dbReference>
<sequence>MRRAFYIKGEKMNQKQKEMQARLEQIKKNKPQFAEKNTNGLTAVKATKQNQHGAKINAPRKAGI</sequence>
<dbReference type="EMBL" id="JXKC01000002">
    <property type="protein sequence ID" value="PCS19890.1"/>
    <property type="molecule type" value="Genomic_DNA"/>
</dbReference>
<accession>A0A2A5SVD2</accession>
<feature type="region of interest" description="Disordered" evidence="1">
    <location>
        <begin position="41"/>
        <end position="64"/>
    </location>
</feature>
<organism evidence="2 3">
    <name type="scientific">Lactococcus cremoris subsp. tructae</name>
    <dbReference type="NCBI Taxonomy" id="542833"/>
    <lineage>
        <taxon>Bacteria</taxon>
        <taxon>Bacillati</taxon>
        <taxon>Bacillota</taxon>
        <taxon>Bacilli</taxon>
        <taxon>Lactobacillales</taxon>
        <taxon>Streptococcaceae</taxon>
        <taxon>Lactococcus</taxon>
    </lineage>
</organism>
<name>A0A2A5SVD2_LACLC</name>
<feature type="compositionally biased region" description="Polar residues" evidence="1">
    <location>
        <begin position="41"/>
        <end position="52"/>
    </location>
</feature>
<evidence type="ECO:0000313" key="2">
    <source>
        <dbReference type="EMBL" id="PCS19890.1"/>
    </source>
</evidence>
<dbReference type="AlphaFoldDB" id="A0A2A5SVD2"/>
<proteinExistence type="predicted"/>
<comment type="caution">
    <text evidence="2">The sequence shown here is derived from an EMBL/GenBank/DDBJ whole genome shotgun (WGS) entry which is preliminary data.</text>
</comment>
<evidence type="ECO:0000256" key="1">
    <source>
        <dbReference type="SAM" id="MobiDB-lite"/>
    </source>
</evidence>